<comment type="caution">
    <text evidence="2">The sequence shown here is derived from an EMBL/GenBank/DDBJ whole genome shotgun (WGS) entry which is preliminary data.</text>
</comment>
<organism evidence="2">
    <name type="scientific">bioreactor metagenome</name>
    <dbReference type="NCBI Taxonomy" id="1076179"/>
    <lineage>
        <taxon>unclassified sequences</taxon>
        <taxon>metagenomes</taxon>
        <taxon>ecological metagenomes</taxon>
    </lineage>
</organism>
<gene>
    <name evidence="2" type="ORF">SDC9_117537</name>
</gene>
<feature type="transmembrane region" description="Helical" evidence="1">
    <location>
        <begin position="6"/>
        <end position="38"/>
    </location>
</feature>
<accession>A0A645BZ11</accession>
<keyword evidence="1" id="KW-0812">Transmembrane</keyword>
<dbReference type="EMBL" id="VSSQ01023558">
    <property type="protein sequence ID" value="MPM70582.1"/>
    <property type="molecule type" value="Genomic_DNA"/>
</dbReference>
<evidence type="ECO:0000313" key="2">
    <source>
        <dbReference type="EMBL" id="MPM70582.1"/>
    </source>
</evidence>
<protein>
    <submittedName>
        <fullName evidence="2">Uncharacterized protein</fullName>
    </submittedName>
</protein>
<keyword evidence="1" id="KW-1133">Transmembrane helix</keyword>
<dbReference type="AlphaFoldDB" id="A0A645BZ11"/>
<proteinExistence type="predicted"/>
<sequence>MIRQAFILFFIAFELLLLFTLHSAINIFLFTVFHIVALNHKKFSLMMYVLRIDRVGVALAKGKVINRIQHIGFSHPVVADEAVDLFRKIQSSFPDIFVI</sequence>
<keyword evidence="1" id="KW-0472">Membrane</keyword>
<evidence type="ECO:0000256" key="1">
    <source>
        <dbReference type="SAM" id="Phobius"/>
    </source>
</evidence>
<name>A0A645BZ11_9ZZZZ</name>
<reference evidence="2" key="1">
    <citation type="submission" date="2019-08" db="EMBL/GenBank/DDBJ databases">
        <authorList>
            <person name="Kucharzyk K."/>
            <person name="Murdoch R.W."/>
            <person name="Higgins S."/>
            <person name="Loffler F."/>
        </authorList>
    </citation>
    <scope>NUCLEOTIDE SEQUENCE</scope>
</reference>